<dbReference type="EMBL" id="JAIRAU010000029">
    <property type="protein sequence ID" value="MBZ5712234.1"/>
    <property type="molecule type" value="Genomic_DNA"/>
</dbReference>
<feature type="region of interest" description="Disordered" evidence="5">
    <location>
        <begin position="314"/>
        <end position="337"/>
    </location>
</feature>
<keyword evidence="2" id="KW-0547">Nucleotide-binding</keyword>
<evidence type="ECO:0000256" key="2">
    <source>
        <dbReference type="ARBA" id="ARBA00022741"/>
    </source>
</evidence>
<gene>
    <name evidence="7" type="ORF">K7C98_23580</name>
</gene>
<protein>
    <submittedName>
        <fullName evidence="7">Serine/threonine protein kinase</fullName>
    </submittedName>
</protein>
<organism evidence="7 8">
    <name type="scientific">Nannocystis pusilla</name>
    <dbReference type="NCBI Taxonomy" id="889268"/>
    <lineage>
        <taxon>Bacteria</taxon>
        <taxon>Pseudomonadati</taxon>
        <taxon>Myxococcota</taxon>
        <taxon>Polyangia</taxon>
        <taxon>Nannocystales</taxon>
        <taxon>Nannocystaceae</taxon>
        <taxon>Nannocystis</taxon>
    </lineage>
</organism>
<dbReference type="InterPro" id="IPR011009">
    <property type="entry name" value="Kinase-like_dom_sf"/>
</dbReference>
<keyword evidence="4" id="KW-0067">ATP-binding</keyword>
<evidence type="ECO:0000256" key="4">
    <source>
        <dbReference type="ARBA" id="ARBA00022840"/>
    </source>
</evidence>
<dbReference type="SUPFAM" id="SSF56112">
    <property type="entry name" value="Protein kinase-like (PK-like)"/>
    <property type="match status" value="1"/>
</dbReference>
<reference evidence="7" key="1">
    <citation type="submission" date="2021-08" db="EMBL/GenBank/DDBJ databases">
        <authorList>
            <person name="Stevens D.C."/>
        </authorList>
    </citation>
    <scope>NUCLEOTIDE SEQUENCE</scope>
    <source>
        <strain evidence="7">DSM 53165</strain>
    </source>
</reference>
<evidence type="ECO:0000256" key="1">
    <source>
        <dbReference type="ARBA" id="ARBA00022679"/>
    </source>
</evidence>
<accession>A0ABS7TVM1</accession>
<sequence length="357" mass="38450">MPELGAGTLFANRFEIDRVAGSGGMGVVYRARDRVSGEWVALKLLQAGVAGPDDAARFTREARLLAELRHPGIVGYVDHGRTPEGQRFLAMEWLEGEDLGRRLVRGRLPLPDCVALLRRIADALACAHRSGVVHRDLKPSNVFLIDGELARAKLLDFGIARRLSASHVLTATGRVIGTPEYMAPEQARGARDLTPAADLFSLGCIFYECLTGHSPFGAEHLAAVLVRILFEAPAPLAERRPGLPAPLVRLVDRLLAKDPAQRLPDAAALHAELAALGELREPVLGDTLATRQVTAFAQHEQHLCSVVLAAPRRGDTTDDHSRGATLLPEELSVGDPTGRARDELLHTLHGLGVSAES</sequence>
<dbReference type="PROSITE" id="PS00108">
    <property type="entry name" value="PROTEIN_KINASE_ST"/>
    <property type="match status" value="1"/>
</dbReference>
<dbReference type="Gene3D" id="3.30.200.20">
    <property type="entry name" value="Phosphorylase Kinase, domain 1"/>
    <property type="match status" value="1"/>
</dbReference>
<dbReference type="Pfam" id="PF00069">
    <property type="entry name" value="Pkinase"/>
    <property type="match status" value="1"/>
</dbReference>
<evidence type="ECO:0000256" key="3">
    <source>
        <dbReference type="ARBA" id="ARBA00022777"/>
    </source>
</evidence>
<proteinExistence type="predicted"/>
<evidence type="ECO:0000256" key="5">
    <source>
        <dbReference type="SAM" id="MobiDB-lite"/>
    </source>
</evidence>
<evidence type="ECO:0000313" key="7">
    <source>
        <dbReference type="EMBL" id="MBZ5712234.1"/>
    </source>
</evidence>
<dbReference type="GO" id="GO:0004674">
    <property type="term" value="F:protein serine/threonine kinase activity"/>
    <property type="evidence" value="ECO:0007669"/>
    <property type="project" value="UniProtKB-KW"/>
</dbReference>
<dbReference type="Proteomes" id="UP001139031">
    <property type="component" value="Unassembled WGS sequence"/>
</dbReference>
<feature type="domain" description="Protein kinase" evidence="6">
    <location>
        <begin position="14"/>
        <end position="273"/>
    </location>
</feature>
<dbReference type="SMART" id="SM00220">
    <property type="entry name" value="S_TKc"/>
    <property type="match status" value="1"/>
</dbReference>
<keyword evidence="3 7" id="KW-0418">Kinase</keyword>
<evidence type="ECO:0000313" key="8">
    <source>
        <dbReference type="Proteomes" id="UP001139031"/>
    </source>
</evidence>
<keyword evidence="1" id="KW-0808">Transferase</keyword>
<keyword evidence="8" id="KW-1185">Reference proteome</keyword>
<dbReference type="InterPro" id="IPR000719">
    <property type="entry name" value="Prot_kinase_dom"/>
</dbReference>
<dbReference type="PROSITE" id="PS50011">
    <property type="entry name" value="PROTEIN_KINASE_DOM"/>
    <property type="match status" value="1"/>
</dbReference>
<dbReference type="PANTHER" id="PTHR43289">
    <property type="entry name" value="MITOGEN-ACTIVATED PROTEIN KINASE KINASE KINASE 20-RELATED"/>
    <property type="match status" value="1"/>
</dbReference>
<dbReference type="PANTHER" id="PTHR43289:SF6">
    <property type="entry name" value="SERINE_THREONINE-PROTEIN KINASE NEKL-3"/>
    <property type="match status" value="1"/>
</dbReference>
<dbReference type="InterPro" id="IPR008271">
    <property type="entry name" value="Ser/Thr_kinase_AS"/>
</dbReference>
<comment type="caution">
    <text evidence="7">The sequence shown here is derived from an EMBL/GenBank/DDBJ whole genome shotgun (WGS) entry which is preliminary data.</text>
</comment>
<dbReference type="Gene3D" id="1.10.510.10">
    <property type="entry name" value="Transferase(Phosphotransferase) domain 1"/>
    <property type="match status" value="1"/>
</dbReference>
<keyword evidence="7" id="KW-0723">Serine/threonine-protein kinase</keyword>
<dbReference type="CDD" id="cd14014">
    <property type="entry name" value="STKc_PknB_like"/>
    <property type="match status" value="1"/>
</dbReference>
<name>A0ABS7TVM1_9BACT</name>
<dbReference type="RefSeq" id="WP_224193997.1">
    <property type="nucleotide sequence ID" value="NZ_JAIRAU010000029.1"/>
</dbReference>
<evidence type="ECO:0000259" key="6">
    <source>
        <dbReference type="PROSITE" id="PS50011"/>
    </source>
</evidence>
<feature type="non-terminal residue" evidence="7">
    <location>
        <position position="357"/>
    </location>
</feature>